<dbReference type="InterPro" id="IPR031421">
    <property type="entry name" value="DUF4666"/>
</dbReference>
<dbReference type="PANTHER" id="PTHR33730">
    <property type="entry name" value="OS05G0542732 PROTEIN-RELATED"/>
    <property type="match status" value="1"/>
</dbReference>
<evidence type="ECO:0000313" key="3">
    <source>
        <dbReference type="Proteomes" id="UP001497480"/>
    </source>
</evidence>
<dbReference type="AlphaFoldDB" id="A0AAV1XVL9"/>
<dbReference type="Proteomes" id="UP001497480">
    <property type="component" value="Unassembled WGS sequence"/>
</dbReference>
<dbReference type="PANTHER" id="PTHR33730:SF35">
    <property type="entry name" value="MAPK KINASE SUBSTRATE PROTEIN"/>
    <property type="match status" value="1"/>
</dbReference>
<proteinExistence type="predicted"/>
<evidence type="ECO:0008006" key="4">
    <source>
        <dbReference type="Google" id="ProtNLM"/>
    </source>
</evidence>
<gene>
    <name evidence="2" type="ORF">LLUT_LOCUS26773</name>
</gene>
<name>A0AAV1XVL9_LUPLU</name>
<accession>A0AAV1XVL9</accession>
<reference evidence="2 3" key="1">
    <citation type="submission" date="2024-03" db="EMBL/GenBank/DDBJ databases">
        <authorList>
            <person name="Martinez-Hernandez J."/>
        </authorList>
    </citation>
    <scope>NUCLEOTIDE SEQUENCE [LARGE SCALE GENOMIC DNA]</scope>
</reference>
<comment type="caution">
    <text evidence="2">The sequence shown here is derived from an EMBL/GenBank/DDBJ whole genome shotgun (WGS) entry which is preliminary data.</text>
</comment>
<feature type="compositionally biased region" description="Basic and acidic residues" evidence="1">
    <location>
        <begin position="46"/>
        <end position="57"/>
    </location>
</feature>
<dbReference type="EMBL" id="CAXHTB010000018">
    <property type="protein sequence ID" value="CAL0325713.1"/>
    <property type="molecule type" value="Genomic_DNA"/>
</dbReference>
<evidence type="ECO:0000313" key="2">
    <source>
        <dbReference type="EMBL" id="CAL0325713.1"/>
    </source>
</evidence>
<dbReference type="Pfam" id="PF15697">
    <property type="entry name" value="DUF4666"/>
    <property type="match status" value="1"/>
</dbReference>
<sequence length="160" mass="17823">MADTGLQRSVTSFRRQGSSGLVWDDRFIQSLNQIQNQQQQQEQEEENQRVEREEKSDGTSATLEQNITVEAIAIPCKTVNVVAPSIDPPSPKVPTCGFCVFFGQKSVLDTTTHKSKPKSRKRRFVPSVLTKEQVEFVGGVTLLCWGALNGMSEAMTFTIE</sequence>
<evidence type="ECO:0000256" key="1">
    <source>
        <dbReference type="SAM" id="MobiDB-lite"/>
    </source>
</evidence>
<feature type="region of interest" description="Disordered" evidence="1">
    <location>
        <begin position="36"/>
        <end position="62"/>
    </location>
</feature>
<organism evidence="2 3">
    <name type="scientific">Lupinus luteus</name>
    <name type="common">European yellow lupine</name>
    <dbReference type="NCBI Taxonomy" id="3873"/>
    <lineage>
        <taxon>Eukaryota</taxon>
        <taxon>Viridiplantae</taxon>
        <taxon>Streptophyta</taxon>
        <taxon>Embryophyta</taxon>
        <taxon>Tracheophyta</taxon>
        <taxon>Spermatophyta</taxon>
        <taxon>Magnoliopsida</taxon>
        <taxon>eudicotyledons</taxon>
        <taxon>Gunneridae</taxon>
        <taxon>Pentapetalae</taxon>
        <taxon>rosids</taxon>
        <taxon>fabids</taxon>
        <taxon>Fabales</taxon>
        <taxon>Fabaceae</taxon>
        <taxon>Papilionoideae</taxon>
        <taxon>50 kb inversion clade</taxon>
        <taxon>genistoids sensu lato</taxon>
        <taxon>core genistoids</taxon>
        <taxon>Genisteae</taxon>
        <taxon>Lupinus</taxon>
    </lineage>
</organism>
<protein>
    <recommendedName>
        <fullName evidence="4">MAPK kinase substrate protein</fullName>
    </recommendedName>
</protein>
<keyword evidence="3" id="KW-1185">Reference proteome</keyword>